<evidence type="ECO:0000313" key="2">
    <source>
        <dbReference type="Proteomes" id="UP000198741"/>
    </source>
</evidence>
<proteinExistence type="predicted"/>
<sequence>MGDSPNDMTDEQIEGLKKILALNAEHANQRFTDLAAEWGLGGIRHQLDELLAGLRDEDRPVVATALAVALGAYLDQFGPTGVVGRADTFRDHS</sequence>
<dbReference type="AlphaFoldDB" id="A0A1H0SC33"/>
<gene>
    <name evidence="1" type="ORF">SAMN04515671_4010</name>
</gene>
<name>A0A1H0SC33_9ACTN</name>
<keyword evidence="2" id="KW-1185">Reference proteome</keyword>
<protein>
    <submittedName>
        <fullName evidence="1">Uncharacterized protein</fullName>
    </submittedName>
</protein>
<dbReference type="EMBL" id="LT629710">
    <property type="protein sequence ID" value="SDP39069.1"/>
    <property type="molecule type" value="Genomic_DNA"/>
</dbReference>
<evidence type="ECO:0000313" key="1">
    <source>
        <dbReference type="EMBL" id="SDP39069.1"/>
    </source>
</evidence>
<reference evidence="1 2" key="1">
    <citation type="submission" date="2016-10" db="EMBL/GenBank/DDBJ databases">
        <authorList>
            <person name="de Groot N.N."/>
        </authorList>
    </citation>
    <scope>NUCLEOTIDE SEQUENCE [LARGE SCALE GENOMIC DNA]</scope>
    <source>
        <strain evidence="2">P4-7,KCTC 19426,CECT 7604</strain>
    </source>
</reference>
<accession>A0A1H0SC33</accession>
<dbReference type="RefSeq" id="WP_157695566.1">
    <property type="nucleotide sequence ID" value="NZ_LT629710.1"/>
</dbReference>
<dbReference type="STRING" id="1090615.SAMN04515671_4010"/>
<dbReference type="Proteomes" id="UP000198741">
    <property type="component" value="Chromosome I"/>
</dbReference>
<organism evidence="1 2">
    <name type="scientific">Nakamurella panacisegetis</name>
    <dbReference type="NCBI Taxonomy" id="1090615"/>
    <lineage>
        <taxon>Bacteria</taxon>
        <taxon>Bacillati</taxon>
        <taxon>Actinomycetota</taxon>
        <taxon>Actinomycetes</taxon>
        <taxon>Nakamurellales</taxon>
        <taxon>Nakamurellaceae</taxon>
        <taxon>Nakamurella</taxon>
    </lineage>
</organism>